<dbReference type="GO" id="GO:0004829">
    <property type="term" value="F:threonine-tRNA ligase activity"/>
    <property type="evidence" value="ECO:0007669"/>
    <property type="project" value="UniProtKB-EC"/>
</dbReference>
<dbReference type="GO" id="GO:0005524">
    <property type="term" value="F:ATP binding"/>
    <property type="evidence" value="ECO:0007669"/>
    <property type="project" value="InterPro"/>
</dbReference>
<dbReference type="InterPro" id="IPR006083">
    <property type="entry name" value="PRK/URK"/>
</dbReference>
<dbReference type="Proteomes" id="UP000190140">
    <property type="component" value="Unassembled WGS sequence"/>
</dbReference>
<dbReference type="EC" id="6.1.1.3" evidence="2"/>
<dbReference type="Gene3D" id="3.40.50.300">
    <property type="entry name" value="P-loop containing nucleotide triphosphate hydrolases"/>
    <property type="match status" value="1"/>
</dbReference>
<protein>
    <submittedName>
        <fullName evidence="2">Threonine--tRNA ligase 2</fullName>
        <ecNumber evidence="2">6.1.1.3</ecNumber>
    </submittedName>
</protein>
<dbReference type="CDD" id="cd02028">
    <property type="entry name" value="UMPK_like"/>
    <property type="match status" value="1"/>
</dbReference>
<feature type="domain" description="Phosphoribulokinase/uridine kinase" evidence="1">
    <location>
        <begin position="318"/>
        <end position="516"/>
    </location>
</feature>
<dbReference type="InterPro" id="IPR027417">
    <property type="entry name" value="P-loop_NTPase"/>
</dbReference>
<dbReference type="SUPFAM" id="SSF81271">
    <property type="entry name" value="TGS-like"/>
    <property type="match status" value="1"/>
</dbReference>
<keyword evidence="3" id="KW-1185">Reference proteome</keyword>
<accession>A0A1V4I774</accession>
<reference evidence="2 3" key="1">
    <citation type="submission" date="2017-03" db="EMBL/GenBank/DDBJ databases">
        <title>Genome sequence of Clostridium thermoalcaliphilum DSM 7309.</title>
        <authorList>
            <person name="Poehlein A."/>
            <person name="Daniel R."/>
        </authorList>
    </citation>
    <scope>NUCLEOTIDE SEQUENCE [LARGE SCALE GENOMIC DNA]</scope>
    <source>
        <strain evidence="2 3">DSM 7309</strain>
    </source>
</reference>
<dbReference type="GO" id="GO:0016301">
    <property type="term" value="F:kinase activity"/>
    <property type="evidence" value="ECO:0007669"/>
    <property type="project" value="InterPro"/>
</dbReference>
<dbReference type="InterPro" id="IPR018163">
    <property type="entry name" value="Thr/Ala-tRNA-synth_IIc_edit"/>
</dbReference>
<dbReference type="InterPro" id="IPR012676">
    <property type="entry name" value="TGS-like"/>
</dbReference>
<dbReference type="SUPFAM" id="SSF55186">
    <property type="entry name" value="ThrRS/AlaRS common domain"/>
    <property type="match status" value="1"/>
</dbReference>
<dbReference type="SUPFAM" id="SSF52540">
    <property type="entry name" value="P-loop containing nucleoside triphosphate hydrolases"/>
    <property type="match status" value="1"/>
</dbReference>
<dbReference type="PANTHER" id="PTHR10285">
    <property type="entry name" value="URIDINE KINASE"/>
    <property type="match status" value="1"/>
</dbReference>
<dbReference type="Gene3D" id="3.30.980.10">
    <property type="entry name" value="Threonyl-trna Synthetase, Chain A, domain 2"/>
    <property type="match status" value="1"/>
</dbReference>
<dbReference type="CDD" id="cd01667">
    <property type="entry name" value="TGS_ThrRS"/>
    <property type="match status" value="1"/>
</dbReference>
<evidence type="ECO:0000259" key="1">
    <source>
        <dbReference type="Pfam" id="PF00485"/>
    </source>
</evidence>
<organism evidence="2 3">
    <name type="scientific">Alkalithermobacter paradoxus</name>
    <dbReference type="NCBI Taxonomy" id="29349"/>
    <lineage>
        <taxon>Bacteria</taxon>
        <taxon>Bacillati</taxon>
        <taxon>Bacillota</taxon>
        <taxon>Clostridia</taxon>
        <taxon>Peptostreptococcales</taxon>
        <taxon>Tepidibacteraceae</taxon>
        <taxon>Alkalithermobacter</taxon>
    </lineage>
</organism>
<proteinExistence type="predicted"/>
<dbReference type="STRING" id="29349.CLOTH_09810"/>
<dbReference type="AlphaFoldDB" id="A0A1V4I774"/>
<comment type="caution">
    <text evidence="2">The sequence shown here is derived from an EMBL/GenBank/DDBJ whole genome shotgun (WGS) entry which is preliminary data.</text>
</comment>
<dbReference type="EMBL" id="MZGW01000003">
    <property type="protein sequence ID" value="OPJ55803.1"/>
    <property type="molecule type" value="Genomic_DNA"/>
</dbReference>
<dbReference type="Pfam" id="PF00485">
    <property type="entry name" value="PRK"/>
    <property type="match status" value="1"/>
</dbReference>
<evidence type="ECO:0000313" key="3">
    <source>
        <dbReference type="Proteomes" id="UP000190140"/>
    </source>
</evidence>
<name>A0A1V4I774_9FIRM</name>
<gene>
    <name evidence="2" type="primary">thrZ_2</name>
    <name evidence="2" type="ORF">CLOTH_09810</name>
</gene>
<sequence>MIFRKISIKGAFAPFLVHILLKQNIMGSDKVKDIKIKVMNEEIKCPRGVTLLELSKNYNHLFESDIILGVVNNELRELHYTLEDDCSVEFIDLTHEDGIRTYMRSLSFVFIRACEEILSGCRVSVEHSLGGGLYCEINYDKGINENDVNKIKSRMKEIIDEDVPFEKSQVLIEDAIKLFEGREAISKANLFKYKPTEYINIYRCGWIKNYFYGYMAPSTGYLKVFDLKYFNPGIIILGPTKQNPHKPNKFIPHPKLTGIYKEAEEWGKIMGVGEVGSLNNLIARNEYPELIRTVEALHEKKISQIADMIVESKEKGRIILIAGPSSSGKTSFAQRLSIQLRVNKLRPVSISVDDYFVNREDTPKDENGEYDFESIYAVDLELFNEHLEKLISGCEIEIPHFNFKTGKREYNGKKLKVSQDQPIVIEGIHALNPLLTKAIPDGNKFKIYISALTQLNLDEHNRIATTDLRLIRRMVRDNTHRGHNALKTLQLWKNVRKGEEKNIFPYQEEADVMFNSALVYELAVLKKYVEPLLNEIDKSCIEYREAKRLLKFLQYFVQIEDEVDIPPTSILREFIGGSRLVH</sequence>
<keyword evidence="2" id="KW-0436">Ligase</keyword>
<evidence type="ECO:0000313" key="2">
    <source>
        <dbReference type="EMBL" id="OPJ55803.1"/>
    </source>
</evidence>